<sequence length="239" mass="26821">MFIVQNISKKYKHHVALAPMSFEADSGDCVVLCGGNGAGKSTLIDMLSGISIPSSGTVSFNELSLEKNRKEYLSQISYMPDDFFAQGHLKVKEFLSFYGSLRKIPANRIDEVLSIVGLLEKKNIKVNQLSKGMRQRLLFGQALLPEAKVILLDEPTNGLDPYWINQFVQIMKKLKEQGTIIIFSTHMMDVAAELGDRIIFLESGKVVKELENPHDNVQEFTFKLLTMYREMKGGPNTVS</sequence>
<organism evidence="5 6">
    <name type="scientific">Bacillus smithii 7_3_47FAA</name>
    <dbReference type="NCBI Taxonomy" id="665952"/>
    <lineage>
        <taxon>Bacteria</taxon>
        <taxon>Bacillati</taxon>
        <taxon>Bacillota</taxon>
        <taxon>Bacilli</taxon>
        <taxon>Bacillales</taxon>
        <taxon>Bacillaceae</taxon>
        <taxon>Bacillus</taxon>
    </lineage>
</organism>
<proteinExistence type="predicted"/>
<dbReference type="PANTHER" id="PTHR42939">
    <property type="entry name" value="ABC TRANSPORTER ATP-BINDING PROTEIN ALBC-RELATED"/>
    <property type="match status" value="1"/>
</dbReference>
<feature type="domain" description="ABC transporter" evidence="4">
    <location>
        <begin position="2"/>
        <end position="228"/>
    </location>
</feature>
<reference evidence="5 6" key="1">
    <citation type="submission" date="2011-09" db="EMBL/GenBank/DDBJ databases">
        <title>The Genome Sequence of Bacillus smithii 7_3_47FAA.</title>
        <authorList>
            <consortium name="The Broad Institute Genome Sequencing Platform"/>
            <person name="Earl A."/>
            <person name="Ward D."/>
            <person name="Feldgarden M."/>
            <person name="Gevers D."/>
            <person name="Daigneault M."/>
            <person name="Strauss J."/>
            <person name="Allen-Vercoe E."/>
            <person name="Young S.K."/>
            <person name="Zeng Q."/>
            <person name="Gargeya S."/>
            <person name="Fitzgerald M."/>
            <person name="Haas B."/>
            <person name="Abouelleil A."/>
            <person name="Alvarado L."/>
            <person name="Arachchi H.M."/>
            <person name="Berlin A."/>
            <person name="Brown A."/>
            <person name="Chapman S.B."/>
            <person name="Chen Z."/>
            <person name="Dunbar C."/>
            <person name="Freedman E."/>
            <person name="Gearin G."/>
            <person name="Goldberg J."/>
            <person name="Griggs A."/>
            <person name="Gujja S."/>
            <person name="Heiman D."/>
            <person name="Howarth C."/>
            <person name="Larson L."/>
            <person name="Lui A."/>
            <person name="MacDonald P.J.P."/>
            <person name="Montmayeur A."/>
            <person name="Murphy C."/>
            <person name="Neiman D."/>
            <person name="Pearson M."/>
            <person name="Priest M."/>
            <person name="Roberts A."/>
            <person name="Saif S."/>
            <person name="Shea T."/>
            <person name="Shenoy N."/>
            <person name="Sisk P."/>
            <person name="Stolte C."/>
            <person name="Sykes S."/>
            <person name="Wortman J."/>
            <person name="Nusbaum C."/>
            <person name="Birren B."/>
        </authorList>
    </citation>
    <scope>NUCLEOTIDE SEQUENCE [LARGE SCALE GENOMIC DNA]</scope>
    <source>
        <strain evidence="5 6">7_3_47FAA</strain>
    </source>
</reference>
<evidence type="ECO:0000259" key="4">
    <source>
        <dbReference type="PROSITE" id="PS50893"/>
    </source>
</evidence>
<dbReference type="GO" id="GO:0005524">
    <property type="term" value="F:ATP binding"/>
    <property type="evidence" value="ECO:0007669"/>
    <property type="project" value="UniProtKB-KW"/>
</dbReference>
<evidence type="ECO:0000313" key="5">
    <source>
        <dbReference type="EMBL" id="EHL78986.1"/>
    </source>
</evidence>
<dbReference type="HOGENOM" id="CLU_000604_1_2_9"/>
<keyword evidence="2" id="KW-0547">Nucleotide-binding</keyword>
<keyword evidence="6" id="KW-1185">Reference proteome</keyword>
<evidence type="ECO:0000256" key="3">
    <source>
        <dbReference type="ARBA" id="ARBA00022840"/>
    </source>
</evidence>
<keyword evidence="1" id="KW-0813">Transport</keyword>
<dbReference type="SUPFAM" id="SSF52540">
    <property type="entry name" value="P-loop containing nucleoside triphosphate hydrolases"/>
    <property type="match status" value="1"/>
</dbReference>
<dbReference type="CDD" id="cd03230">
    <property type="entry name" value="ABC_DR_subfamily_A"/>
    <property type="match status" value="1"/>
</dbReference>
<name>G9QIN5_9BACI</name>
<dbReference type="InterPro" id="IPR003593">
    <property type="entry name" value="AAA+_ATPase"/>
</dbReference>
<dbReference type="InterPro" id="IPR051782">
    <property type="entry name" value="ABC_Transporter_VariousFunc"/>
</dbReference>
<evidence type="ECO:0000256" key="1">
    <source>
        <dbReference type="ARBA" id="ARBA00022448"/>
    </source>
</evidence>
<protein>
    <recommendedName>
        <fullName evidence="4">ABC transporter domain-containing protein</fullName>
    </recommendedName>
</protein>
<dbReference type="PROSITE" id="PS50893">
    <property type="entry name" value="ABC_TRANSPORTER_2"/>
    <property type="match status" value="1"/>
</dbReference>
<dbReference type="Pfam" id="PF00005">
    <property type="entry name" value="ABC_tran"/>
    <property type="match status" value="1"/>
</dbReference>
<dbReference type="GO" id="GO:0016887">
    <property type="term" value="F:ATP hydrolysis activity"/>
    <property type="evidence" value="ECO:0007669"/>
    <property type="project" value="InterPro"/>
</dbReference>
<dbReference type="PATRIC" id="fig|665952.3.peg.827"/>
<dbReference type="SMART" id="SM00382">
    <property type="entry name" value="AAA"/>
    <property type="match status" value="1"/>
</dbReference>
<dbReference type="PANTHER" id="PTHR42939:SF1">
    <property type="entry name" value="ABC TRANSPORTER ATP-BINDING PROTEIN ALBC-RELATED"/>
    <property type="match status" value="1"/>
</dbReference>
<dbReference type="InterPro" id="IPR027417">
    <property type="entry name" value="P-loop_NTPase"/>
</dbReference>
<evidence type="ECO:0000256" key="2">
    <source>
        <dbReference type="ARBA" id="ARBA00022741"/>
    </source>
</evidence>
<dbReference type="EMBL" id="ACWF01000041">
    <property type="protein sequence ID" value="EHL78986.1"/>
    <property type="molecule type" value="Genomic_DNA"/>
</dbReference>
<evidence type="ECO:0000313" key="6">
    <source>
        <dbReference type="Proteomes" id="UP000011747"/>
    </source>
</evidence>
<keyword evidence="3" id="KW-0067">ATP-binding</keyword>
<dbReference type="PROSITE" id="PS00211">
    <property type="entry name" value="ABC_TRANSPORTER_1"/>
    <property type="match status" value="1"/>
</dbReference>
<dbReference type="InterPro" id="IPR017871">
    <property type="entry name" value="ABC_transporter-like_CS"/>
</dbReference>
<comment type="caution">
    <text evidence="5">The sequence shown here is derived from an EMBL/GenBank/DDBJ whole genome shotgun (WGS) entry which is preliminary data.</text>
</comment>
<dbReference type="InterPro" id="IPR003439">
    <property type="entry name" value="ABC_transporter-like_ATP-bd"/>
</dbReference>
<accession>G9QIN5</accession>
<dbReference type="RefSeq" id="WP_003353109.1">
    <property type="nucleotide sequence ID" value="NZ_JH414744.1"/>
</dbReference>
<dbReference type="Proteomes" id="UP000011747">
    <property type="component" value="Unassembled WGS sequence"/>
</dbReference>
<dbReference type="AlphaFoldDB" id="G9QIN5"/>
<gene>
    <name evidence="5" type="ORF">HMPREF1015_02962</name>
</gene>
<dbReference type="Gene3D" id="3.40.50.300">
    <property type="entry name" value="P-loop containing nucleotide triphosphate hydrolases"/>
    <property type="match status" value="1"/>
</dbReference>